<proteinExistence type="predicted"/>
<evidence type="ECO:0000259" key="3">
    <source>
        <dbReference type="Pfam" id="PF09744"/>
    </source>
</evidence>
<accession>A0A7E4VXZ8</accession>
<sequence>MLLDAATEELRLREERTWLLPPHRTMSSSGIGSPCTSPSRSPLKDIFDVCRPIKEQLEIMQANYGEDSIFNLTVPVLAALEELERYKLLYDEERHRASEDHATIDRLERELRQRHDEKKRLQEELVESEAANQEELANAYKAIHTLKDENKKLKQRIAVELANETLSDTSNAGSSLSEEEAQAMDNLRNRYAKEHERVREITDQLDAEKQRVNDLRENIERLLHQNKEILRKNKSLANQTKKVIQERSDIQKQFNSLEQQILKMTNDLKEARIHSNDLAAESLDSRFAGDDVPKFTEKELQEVFMSKVKLMERVTELELQLDRYKTTSPDNGERLEEFISRPPSTAPSTSPSEVSQKSDKTSHSQSSEECLVYGPINREPEEKLNPWKFEKKESGVRKFFSVLFKNVSASPRRTSTTPDLN</sequence>
<evidence type="ECO:0000313" key="4">
    <source>
        <dbReference type="Proteomes" id="UP000492821"/>
    </source>
</evidence>
<dbReference type="Pfam" id="PF09744">
    <property type="entry name" value="RH1"/>
    <property type="match status" value="1"/>
</dbReference>
<reference evidence="4" key="1">
    <citation type="journal article" date="2013" name="Genetics">
        <title>The draft genome and transcriptome of Panagrellus redivivus are shaped by the harsh demands of a free-living lifestyle.</title>
        <authorList>
            <person name="Srinivasan J."/>
            <person name="Dillman A.R."/>
            <person name="Macchietto M.G."/>
            <person name="Heikkinen L."/>
            <person name="Lakso M."/>
            <person name="Fracchia K.M."/>
            <person name="Antoshechkin I."/>
            <person name="Mortazavi A."/>
            <person name="Wong G."/>
            <person name="Sternberg P.W."/>
        </authorList>
    </citation>
    <scope>NUCLEOTIDE SEQUENCE [LARGE SCALE GENOMIC DNA]</scope>
    <source>
        <strain evidence="4">MT8872</strain>
    </source>
</reference>
<protein>
    <submittedName>
        <fullName evidence="5">Jnk-SapK_ap_N domain-containing protein</fullName>
    </submittedName>
</protein>
<reference evidence="5" key="2">
    <citation type="submission" date="2020-10" db="UniProtKB">
        <authorList>
            <consortium name="WormBaseParasite"/>
        </authorList>
    </citation>
    <scope>IDENTIFICATION</scope>
</reference>
<evidence type="ECO:0000256" key="2">
    <source>
        <dbReference type="SAM" id="MobiDB-lite"/>
    </source>
</evidence>
<dbReference type="Proteomes" id="UP000492821">
    <property type="component" value="Unassembled WGS sequence"/>
</dbReference>
<organism evidence="4 5">
    <name type="scientific">Panagrellus redivivus</name>
    <name type="common">Microworm</name>
    <dbReference type="NCBI Taxonomy" id="6233"/>
    <lineage>
        <taxon>Eukaryota</taxon>
        <taxon>Metazoa</taxon>
        <taxon>Ecdysozoa</taxon>
        <taxon>Nematoda</taxon>
        <taxon>Chromadorea</taxon>
        <taxon>Rhabditida</taxon>
        <taxon>Tylenchina</taxon>
        <taxon>Panagrolaimomorpha</taxon>
        <taxon>Panagrolaimoidea</taxon>
        <taxon>Panagrolaimidae</taxon>
        <taxon>Panagrellus</taxon>
    </lineage>
</organism>
<evidence type="ECO:0000313" key="5">
    <source>
        <dbReference type="WBParaSite" id="Pan_g4993.t3"/>
    </source>
</evidence>
<keyword evidence="1" id="KW-0175">Coiled coil</keyword>
<dbReference type="InterPro" id="IPR034743">
    <property type="entry name" value="RH1"/>
</dbReference>
<dbReference type="WBParaSite" id="Pan_g4993.t3">
    <property type="protein sequence ID" value="Pan_g4993.t3"/>
    <property type="gene ID" value="Pan_g4993"/>
</dbReference>
<feature type="coiled-coil region" evidence="1">
    <location>
        <begin position="104"/>
        <end position="274"/>
    </location>
</feature>
<keyword evidence="4" id="KW-1185">Reference proteome</keyword>
<evidence type="ECO:0000256" key="1">
    <source>
        <dbReference type="SAM" id="Coils"/>
    </source>
</evidence>
<dbReference type="AlphaFoldDB" id="A0A7E4VXZ8"/>
<name>A0A7E4VXZ8_PANRE</name>
<feature type="region of interest" description="Disordered" evidence="2">
    <location>
        <begin position="325"/>
        <end position="377"/>
    </location>
</feature>
<feature type="compositionally biased region" description="Low complexity" evidence="2">
    <location>
        <begin position="342"/>
        <end position="352"/>
    </location>
</feature>
<feature type="compositionally biased region" description="Basic and acidic residues" evidence="2">
    <location>
        <begin position="325"/>
        <end position="339"/>
    </location>
</feature>
<feature type="domain" description="RH1" evidence="3">
    <location>
        <begin position="46"/>
        <end position="108"/>
    </location>
</feature>